<gene>
    <name evidence="2" type="ORF">H9L01_02450</name>
</gene>
<proteinExistence type="predicted"/>
<feature type="transmembrane region" description="Helical" evidence="1">
    <location>
        <begin position="12"/>
        <end position="27"/>
    </location>
</feature>
<protein>
    <submittedName>
        <fullName evidence="2">Uncharacterized protein</fullName>
    </submittedName>
</protein>
<dbReference type="Proteomes" id="UP000515928">
    <property type="component" value="Chromosome"/>
</dbReference>
<keyword evidence="3" id="KW-1185">Reference proteome</keyword>
<evidence type="ECO:0000313" key="3">
    <source>
        <dbReference type="Proteomes" id="UP000515928"/>
    </source>
</evidence>
<keyword evidence="1" id="KW-0472">Membrane</keyword>
<feature type="transmembrane region" description="Helical" evidence="1">
    <location>
        <begin position="39"/>
        <end position="61"/>
    </location>
</feature>
<evidence type="ECO:0000313" key="2">
    <source>
        <dbReference type="EMBL" id="QNN61246.1"/>
    </source>
</evidence>
<evidence type="ECO:0000256" key="1">
    <source>
        <dbReference type="SAM" id="Phobius"/>
    </source>
</evidence>
<accession>A0A7G9S071</accession>
<dbReference type="RefSeq" id="WP_187534448.1">
    <property type="nucleotide sequence ID" value="NZ_CBCSHU010000001.1"/>
</dbReference>
<reference evidence="2 3" key="1">
    <citation type="submission" date="2020-08" db="EMBL/GenBank/DDBJ databases">
        <title>Genome sequence of Erysipelothrix inopinata DSM 15511T.</title>
        <authorList>
            <person name="Hyun D.-W."/>
            <person name="Bae J.-W."/>
        </authorList>
    </citation>
    <scope>NUCLEOTIDE SEQUENCE [LARGE SCALE GENOMIC DNA]</scope>
    <source>
        <strain evidence="2 3">DSM 15511</strain>
    </source>
</reference>
<dbReference type="EMBL" id="CP060715">
    <property type="protein sequence ID" value="QNN61246.1"/>
    <property type="molecule type" value="Genomic_DNA"/>
</dbReference>
<sequence length="174" mass="20181">MINMLVSTIRDRFLYIIGTTLLIMIFIDPDSTLERNMFWILMYTVLSSNPGRLSVGYFSTLPIEMKNIIYQKLIETLVIITIYMTVAMIQDVAFTDQIILIYMLEILLSSMYFKLNVGKNSLQKKYWFLDLAAIVAVWFLFTLAPSINLKILVLLIPTAGVVYRLKTLQKLDFE</sequence>
<keyword evidence="1" id="KW-1133">Transmembrane helix</keyword>
<keyword evidence="1" id="KW-0812">Transmembrane</keyword>
<feature type="transmembrane region" description="Helical" evidence="1">
    <location>
        <begin position="73"/>
        <end position="92"/>
    </location>
</feature>
<dbReference type="AlphaFoldDB" id="A0A7G9S071"/>
<feature type="transmembrane region" description="Helical" evidence="1">
    <location>
        <begin position="98"/>
        <end position="115"/>
    </location>
</feature>
<name>A0A7G9S071_9FIRM</name>
<organism evidence="2 3">
    <name type="scientific">Erysipelothrix inopinata</name>
    <dbReference type="NCBI Taxonomy" id="225084"/>
    <lineage>
        <taxon>Bacteria</taxon>
        <taxon>Bacillati</taxon>
        <taxon>Bacillota</taxon>
        <taxon>Erysipelotrichia</taxon>
        <taxon>Erysipelotrichales</taxon>
        <taxon>Erysipelotrichaceae</taxon>
        <taxon>Erysipelothrix</taxon>
    </lineage>
</organism>
<dbReference type="KEGG" id="eio:H9L01_02450"/>